<organism evidence="1 2">
    <name type="scientific">Microterricola gilva</name>
    <dbReference type="NCBI Taxonomy" id="393267"/>
    <lineage>
        <taxon>Bacteria</taxon>
        <taxon>Bacillati</taxon>
        <taxon>Actinomycetota</taxon>
        <taxon>Actinomycetes</taxon>
        <taxon>Micrococcales</taxon>
        <taxon>Microbacteriaceae</taxon>
        <taxon>Microterricola</taxon>
    </lineage>
</organism>
<dbReference type="Pfam" id="PF19586">
    <property type="entry name" value="DUF6093"/>
    <property type="match status" value="1"/>
</dbReference>
<protein>
    <submittedName>
        <fullName evidence="1">Uncharacterized protein</fullName>
    </submittedName>
</protein>
<dbReference type="EMBL" id="SHLC01000001">
    <property type="protein sequence ID" value="RZU64933.1"/>
    <property type="molecule type" value="Genomic_DNA"/>
</dbReference>
<proteinExistence type="predicted"/>
<reference evidence="1 2" key="1">
    <citation type="submission" date="2019-02" db="EMBL/GenBank/DDBJ databases">
        <title>Sequencing the genomes of 1000 actinobacteria strains.</title>
        <authorList>
            <person name="Klenk H.-P."/>
        </authorList>
    </citation>
    <scope>NUCLEOTIDE SEQUENCE [LARGE SCALE GENOMIC DNA]</scope>
    <source>
        <strain evidence="1 2">DSM 18319</strain>
    </source>
</reference>
<name>A0A4Q8ALU6_9MICO</name>
<dbReference type="InterPro" id="IPR046075">
    <property type="entry name" value="DUF6093"/>
</dbReference>
<evidence type="ECO:0000313" key="1">
    <source>
        <dbReference type="EMBL" id="RZU64933.1"/>
    </source>
</evidence>
<gene>
    <name evidence="1" type="ORF">EV379_1244</name>
</gene>
<evidence type="ECO:0000313" key="2">
    <source>
        <dbReference type="Proteomes" id="UP000291483"/>
    </source>
</evidence>
<sequence>MGRSWAEARMLDSCIVGLKTITPDPDTLEDVETITAHYTGKCRISSTSNAVTDKDAVGQVFADESLILSVPVATAGLIRTDDTVWITAVGPVAGNPAMVAREYRVAGLASTSQSTAARYSIELLS</sequence>
<accession>A0A4Q8ALU6</accession>
<dbReference type="Proteomes" id="UP000291483">
    <property type="component" value="Unassembled WGS sequence"/>
</dbReference>
<keyword evidence="2" id="KW-1185">Reference proteome</keyword>
<dbReference type="AlphaFoldDB" id="A0A4Q8ALU6"/>
<comment type="caution">
    <text evidence="1">The sequence shown here is derived from an EMBL/GenBank/DDBJ whole genome shotgun (WGS) entry which is preliminary data.</text>
</comment>